<evidence type="ECO:0000256" key="2">
    <source>
        <dbReference type="ARBA" id="ARBA00022759"/>
    </source>
</evidence>
<evidence type="ECO:0000256" key="5">
    <source>
        <dbReference type="ARBA" id="ARBA00023204"/>
    </source>
</evidence>
<keyword evidence="4" id="KW-0378">Hydrolase</keyword>
<keyword evidence="3" id="KW-0227">DNA damage</keyword>
<evidence type="ECO:0000256" key="1">
    <source>
        <dbReference type="ARBA" id="ARBA00022722"/>
    </source>
</evidence>
<dbReference type="RefSeq" id="WP_168670492.1">
    <property type="nucleotide sequence ID" value="NZ_JAAXKX010000022.1"/>
</dbReference>
<name>A0ABX1ICX1_9GAMM</name>
<dbReference type="InterPro" id="IPR004603">
    <property type="entry name" value="DNA_mismatch_endonuc_vsr"/>
</dbReference>
<evidence type="ECO:0000256" key="3">
    <source>
        <dbReference type="ARBA" id="ARBA00022763"/>
    </source>
</evidence>
<comment type="similarity">
    <text evidence="6">Belongs to the Vsr family.</text>
</comment>
<keyword evidence="5" id="KW-0234">DNA repair</keyword>
<keyword evidence="1" id="KW-0540">Nuclease</keyword>
<dbReference type="Gene3D" id="3.40.960.10">
    <property type="entry name" value="VSR Endonuclease"/>
    <property type="match status" value="1"/>
</dbReference>
<comment type="caution">
    <text evidence="7">The sequence shown here is derived from an EMBL/GenBank/DDBJ whole genome shotgun (WGS) entry which is preliminary data.</text>
</comment>
<dbReference type="EMBL" id="JAAXKX010000022">
    <property type="protein sequence ID" value="NKN34195.1"/>
    <property type="molecule type" value="Genomic_DNA"/>
</dbReference>
<sequence length="132" mass="15390">MRAQKRKDTAPELAIRRELHRLGCGYRVDYPIPVSRRRADIAFPRCRIAVFVDGCFWHACPLHGTVPKHNRTWWENKLRTNVARDRDTDQRLHEAGWTVIRVWEHEDPVAAARAIAEIYGDLRARQATPSPQ</sequence>
<evidence type="ECO:0000256" key="6">
    <source>
        <dbReference type="ARBA" id="ARBA00029466"/>
    </source>
</evidence>
<keyword evidence="8" id="KW-1185">Reference proteome</keyword>
<evidence type="ECO:0000256" key="4">
    <source>
        <dbReference type="ARBA" id="ARBA00022801"/>
    </source>
</evidence>
<dbReference type="GO" id="GO:0004519">
    <property type="term" value="F:endonuclease activity"/>
    <property type="evidence" value="ECO:0007669"/>
    <property type="project" value="UniProtKB-KW"/>
</dbReference>
<organism evidence="7 8">
    <name type="scientific">Marichromatium bheemlicum</name>
    <dbReference type="NCBI Taxonomy" id="365339"/>
    <lineage>
        <taxon>Bacteria</taxon>
        <taxon>Pseudomonadati</taxon>
        <taxon>Pseudomonadota</taxon>
        <taxon>Gammaproteobacteria</taxon>
        <taxon>Chromatiales</taxon>
        <taxon>Chromatiaceae</taxon>
        <taxon>Marichromatium</taxon>
    </lineage>
</organism>
<proteinExistence type="inferred from homology"/>
<protein>
    <submittedName>
        <fullName evidence="7">Very short patch repair endonuclease</fullName>
    </submittedName>
</protein>
<dbReference type="NCBIfam" id="TIGR00632">
    <property type="entry name" value="vsr"/>
    <property type="match status" value="1"/>
</dbReference>
<evidence type="ECO:0000313" key="7">
    <source>
        <dbReference type="EMBL" id="NKN34195.1"/>
    </source>
</evidence>
<dbReference type="CDD" id="cd00221">
    <property type="entry name" value="Vsr"/>
    <property type="match status" value="1"/>
</dbReference>
<reference evidence="7 8" key="1">
    <citation type="submission" date="2020-04" db="EMBL/GenBank/DDBJ databases">
        <title>Draft Whole-Genome sequence of Marichromatium bheemlicum DSM 18632, type strain.</title>
        <authorList>
            <person name="Kyndt J.A."/>
            <person name="Meyer T.E."/>
        </authorList>
    </citation>
    <scope>NUCLEOTIDE SEQUENCE [LARGE SCALE GENOMIC DNA]</scope>
    <source>
        <strain evidence="7 8">DSM 18632</strain>
    </source>
</reference>
<dbReference type="Pfam" id="PF03852">
    <property type="entry name" value="Vsr"/>
    <property type="match status" value="1"/>
</dbReference>
<accession>A0ABX1ICX1</accession>
<dbReference type="InterPro" id="IPR011335">
    <property type="entry name" value="Restrct_endonuc-II-like"/>
</dbReference>
<keyword evidence="2 7" id="KW-0255">Endonuclease</keyword>
<dbReference type="SUPFAM" id="SSF52980">
    <property type="entry name" value="Restriction endonuclease-like"/>
    <property type="match status" value="1"/>
</dbReference>
<evidence type="ECO:0000313" key="8">
    <source>
        <dbReference type="Proteomes" id="UP000740754"/>
    </source>
</evidence>
<dbReference type="Proteomes" id="UP000740754">
    <property type="component" value="Unassembled WGS sequence"/>
</dbReference>
<gene>
    <name evidence="7" type="ORF">HF203_13285</name>
</gene>